<reference evidence="1 2" key="1">
    <citation type="submission" date="2009-01" db="EMBL/GenBank/DDBJ databases">
        <authorList>
            <person name="Qin X."/>
            <person name="Bachman B."/>
            <person name="Battles P."/>
            <person name="Bell A."/>
            <person name="Bess C."/>
            <person name="Bickham C."/>
            <person name="Chaboub L."/>
            <person name="Chen D."/>
            <person name="Coyle M."/>
            <person name="Deiros D.R."/>
            <person name="Dinh H."/>
            <person name="Forbes L."/>
            <person name="Fowler G."/>
            <person name="Francisco L."/>
            <person name="Fu Q."/>
            <person name="Gubbala S."/>
            <person name="Hale W."/>
            <person name="Han Y."/>
            <person name="Hemphill L."/>
            <person name="Highlander S.K."/>
            <person name="Hirani K."/>
            <person name="Hogues M."/>
            <person name="Jackson L."/>
            <person name="Jakkamsetti A."/>
            <person name="Javaid M."/>
            <person name="Jiang H."/>
            <person name="Korchina V."/>
            <person name="Kovar C."/>
            <person name="Lara F."/>
            <person name="Lee S."/>
            <person name="Mata R."/>
            <person name="Mathew T."/>
            <person name="Moen C."/>
            <person name="Morales K."/>
            <person name="Munidasa M."/>
            <person name="Nazareth L."/>
            <person name="Ngo R."/>
            <person name="Nguyen L."/>
            <person name="Okwuonu G."/>
            <person name="Ongeri F."/>
            <person name="Patil S."/>
            <person name="Petrosino J."/>
            <person name="Pham C."/>
            <person name="Pham P."/>
            <person name="Pu L.-L."/>
            <person name="Puazo M."/>
            <person name="Raj R."/>
            <person name="Reid J."/>
            <person name="Rouhana J."/>
            <person name="Saada N."/>
            <person name="Shang Y."/>
            <person name="Simmons D."/>
            <person name="Thornton R."/>
            <person name="Warren J."/>
            <person name="Weissenberger G."/>
            <person name="Zhang J."/>
            <person name="Zhang L."/>
            <person name="Zhou C."/>
            <person name="Zhu D."/>
            <person name="Muzny D."/>
            <person name="Worley K."/>
            <person name="Gibbs R."/>
        </authorList>
    </citation>
    <scope>NUCLEOTIDE SEQUENCE [LARGE SCALE GENOMIC DNA]</scope>
    <source>
        <strain evidence="2">ATCC 8290 / DSM 20176 / CCUG 30140 / JCM 1155 / KCTC 3500 / NBRC 15886 / NCIMB 8040 / NRRL B-1843 / 9</strain>
    </source>
</reference>
<comment type="caution">
    <text evidence="1">The sequence shown here is derived from an EMBL/GenBank/DDBJ whole genome shotgun (WGS) entry which is preliminary data.</text>
</comment>
<feature type="non-terminal residue" evidence="1">
    <location>
        <position position="1"/>
    </location>
</feature>
<dbReference type="EMBL" id="ACGP01000102">
    <property type="protein sequence ID" value="EEI25054.1"/>
    <property type="molecule type" value="Genomic_DNA"/>
</dbReference>
<organism evidence="1 2">
    <name type="scientific">Lentilactobacillus hilgardii (strain ATCC 8290 / DSM 20176 / CCUG 30140 / JCM 1155 / KCTC 3500 / NBRC 15886 / NCIMB 8040 / NRRL B-1843 / 9)</name>
    <dbReference type="NCBI Taxonomy" id="1423757"/>
    <lineage>
        <taxon>Bacteria</taxon>
        <taxon>Bacillati</taxon>
        <taxon>Bacillota</taxon>
        <taxon>Bacilli</taxon>
        <taxon>Lactobacillales</taxon>
        <taxon>Lactobacillaceae</taxon>
        <taxon>Lentilactobacillus</taxon>
    </lineage>
</organism>
<protein>
    <submittedName>
        <fullName evidence="1">Uncharacterized protein</fullName>
    </submittedName>
</protein>
<name>C0XHU4_LENH9</name>
<evidence type="ECO:0000313" key="2">
    <source>
        <dbReference type="Proteomes" id="UP000003752"/>
    </source>
</evidence>
<dbReference type="AlphaFoldDB" id="C0XHU4"/>
<sequence>TELRPRERAAWGWEDEARHAIAGGGQGFEVFHLVGEEVGAHQSGGVEGGGAQEFLLQIGLHDQHDDEHGQGHA</sequence>
<proteinExistence type="predicted"/>
<evidence type="ECO:0000313" key="1">
    <source>
        <dbReference type="EMBL" id="EEI25054.1"/>
    </source>
</evidence>
<accession>C0XHU4</accession>
<keyword evidence="2" id="KW-1185">Reference proteome</keyword>
<dbReference type="HOGENOM" id="CLU_2710697_0_0_9"/>
<dbReference type="Proteomes" id="UP000003752">
    <property type="component" value="Unassembled WGS sequence"/>
</dbReference>
<feature type="non-terminal residue" evidence="1">
    <location>
        <position position="73"/>
    </location>
</feature>
<gene>
    <name evidence="1" type="ORF">HMPREF0519_0805</name>
</gene>